<dbReference type="OrthoDB" id="2941157at2759"/>
<reference evidence="2" key="2">
    <citation type="submission" date="2015-01" db="EMBL/GenBank/DDBJ databases">
        <title>Evolutionary Origins and Diversification of the Mycorrhizal Mutualists.</title>
        <authorList>
            <consortium name="DOE Joint Genome Institute"/>
            <consortium name="Mycorrhizal Genomics Consortium"/>
            <person name="Kohler A."/>
            <person name="Kuo A."/>
            <person name="Nagy L.G."/>
            <person name="Floudas D."/>
            <person name="Copeland A."/>
            <person name="Barry K.W."/>
            <person name="Cichocki N."/>
            <person name="Veneault-Fourrey C."/>
            <person name="LaButti K."/>
            <person name="Lindquist E.A."/>
            <person name="Lipzen A."/>
            <person name="Lundell T."/>
            <person name="Morin E."/>
            <person name="Murat C."/>
            <person name="Riley R."/>
            <person name="Ohm R."/>
            <person name="Sun H."/>
            <person name="Tunlid A."/>
            <person name="Henrissat B."/>
            <person name="Grigoriev I.V."/>
            <person name="Hibbett D.S."/>
            <person name="Martin F."/>
        </authorList>
    </citation>
    <scope>NUCLEOTIDE SEQUENCE [LARGE SCALE GENOMIC DNA]</scope>
    <source>
        <strain evidence="2">h7</strain>
    </source>
</reference>
<accession>A0A0C3BSB8</accession>
<protein>
    <submittedName>
        <fullName evidence="1">Uncharacterized protein</fullName>
    </submittedName>
</protein>
<evidence type="ECO:0000313" key="1">
    <source>
        <dbReference type="EMBL" id="KIM34964.1"/>
    </source>
</evidence>
<reference evidence="1 2" key="1">
    <citation type="submission" date="2014-04" db="EMBL/GenBank/DDBJ databases">
        <authorList>
            <consortium name="DOE Joint Genome Institute"/>
            <person name="Kuo A."/>
            <person name="Gay G."/>
            <person name="Dore J."/>
            <person name="Kohler A."/>
            <person name="Nagy L.G."/>
            <person name="Floudas D."/>
            <person name="Copeland A."/>
            <person name="Barry K.W."/>
            <person name="Cichocki N."/>
            <person name="Veneault-Fourrey C."/>
            <person name="LaButti K."/>
            <person name="Lindquist E.A."/>
            <person name="Lipzen A."/>
            <person name="Lundell T."/>
            <person name="Morin E."/>
            <person name="Murat C."/>
            <person name="Sun H."/>
            <person name="Tunlid A."/>
            <person name="Henrissat B."/>
            <person name="Grigoriev I.V."/>
            <person name="Hibbett D.S."/>
            <person name="Martin F."/>
            <person name="Nordberg H.P."/>
            <person name="Cantor M.N."/>
            <person name="Hua S.X."/>
        </authorList>
    </citation>
    <scope>NUCLEOTIDE SEQUENCE [LARGE SCALE GENOMIC DNA]</scope>
    <source>
        <strain evidence="2">h7</strain>
    </source>
</reference>
<dbReference type="EMBL" id="KN831838">
    <property type="protein sequence ID" value="KIM34964.1"/>
    <property type="molecule type" value="Genomic_DNA"/>
</dbReference>
<dbReference type="STRING" id="686832.A0A0C3BSB8"/>
<evidence type="ECO:0000313" key="2">
    <source>
        <dbReference type="Proteomes" id="UP000053424"/>
    </source>
</evidence>
<dbReference type="HOGENOM" id="CLU_2121678_0_0_1"/>
<keyword evidence="2" id="KW-1185">Reference proteome</keyword>
<name>A0A0C3BSB8_HEBCY</name>
<organism evidence="1 2">
    <name type="scientific">Hebeloma cylindrosporum</name>
    <dbReference type="NCBI Taxonomy" id="76867"/>
    <lineage>
        <taxon>Eukaryota</taxon>
        <taxon>Fungi</taxon>
        <taxon>Dikarya</taxon>
        <taxon>Basidiomycota</taxon>
        <taxon>Agaricomycotina</taxon>
        <taxon>Agaricomycetes</taxon>
        <taxon>Agaricomycetidae</taxon>
        <taxon>Agaricales</taxon>
        <taxon>Agaricineae</taxon>
        <taxon>Hymenogastraceae</taxon>
        <taxon>Hebeloma</taxon>
    </lineage>
</organism>
<dbReference type="Proteomes" id="UP000053424">
    <property type="component" value="Unassembled WGS sequence"/>
</dbReference>
<dbReference type="AlphaFoldDB" id="A0A0C3BSB8"/>
<sequence>MKYIDAHDRKPEDMQLLQEYIPSQEFDNYVQSASYIQSVSEEPTEESTFTRPEGKFMQYLSKKYKPVAQKISPIYGDLPEKFRIKRNIIGDPLADMPALNPISPEFTPTGWYNKE</sequence>
<proteinExistence type="predicted"/>
<gene>
    <name evidence="1" type="ORF">M413DRAFT_14812</name>
</gene>